<reference evidence="3 4" key="1">
    <citation type="submission" date="2019-08" db="EMBL/GenBank/DDBJ databases">
        <title>Archaea genome.</title>
        <authorList>
            <person name="Kajale S."/>
            <person name="Shouche Y."/>
            <person name="Deshpande N."/>
            <person name="Sharma A."/>
        </authorList>
    </citation>
    <scope>NUCLEOTIDE SEQUENCE [LARGE SCALE GENOMIC DNA]</scope>
    <source>
        <strain evidence="3 4">ESP3B_9</strain>
    </source>
</reference>
<feature type="transmembrane region" description="Helical" evidence="2">
    <location>
        <begin position="7"/>
        <end position="31"/>
    </location>
</feature>
<keyword evidence="2" id="KW-0472">Membrane</keyword>
<organism evidence="3 4">
    <name type="scientific">Natrialba swarupiae</name>
    <dbReference type="NCBI Taxonomy" id="2448032"/>
    <lineage>
        <taxon>Archaea</taxon>
        <taxon>Methanobacteriati</taxon>
        <taxon>Methanobacteriota</taxon>
        <taxon>Stenosarchaea group</taxon>
        <taxon>Halobacteria</taxon>
        <taxon>Halobacteriales</taxon>
        <taxon>Natrialbaceae</taxon>
        <taxon>Natrialba</taxon>
    </lineage>
</organism>
<keyword evidence="2" id="KW-0812">Transmembrane</keyword>
<dbReference type="Proteomes" id="UP000324104">
    <property type="component" value="Unassembled WGS sequence"/>
</dbReference>
<dbReference type="AlphaFoldDB" id="A0A5D5ARX6"/>
<protein>
    <submittedName>
        <fullName evidence="3">Uncharacterized protein</fullName>
    </submittedName>
</protein>
<accession>A0A5D5ARX6</accession>
<evidence type="ECO:0000256" key="1">
    <source>
        <dbReference type="SAM" id="MobiDB-lite"/>
    </source>
</evidence>
<feature type="region of interest" description="Disordered" evidence="1">
    <location>
        <begin position="48"/>
        <end position="68"/>
    </location>
</feature>
<comment type="caution">
    <text evidence="3">The sequence shown here is derived from an EMBL/GenBank/DDBJ whole genome shotgun (WGS) entry which is preliminary data.</text>
</comment>
<dbReference type="RefSeq" id="WP_149080082.1">
    <property type="nucleotide sequence ID" value="NZ_VTAW01000002.1"/>
</dbReference>
<evidence type="ECO:0000313" key="4">
    <source>
        <dbReference type="Proteomes" id="UP000324104"/>
    </source>
</evidence>
<name>A0A5D5ARX6_9EURY</name>
<evidence type="ECO:0000256" key="2">
    <source>
        <dbReference type="SAM" id="Phobius"/>
    </source>
</evidence>
<keyword evidence="2" id="KW-1133">Transmembrane helix</keyword>
<sequence>MALPPDLITLLAALFMLFGVPLILFSIVLLYTGYVRYDAEQYLEELEAEAEEGVDEHGDEGVAESNDQ</sequence>
<dbReference type="EMBL" id="VTAW01000002">
    <property type="protein sequence ID" value="TYT63615.1"/>
    <property type="molecule type" value="Genomic_DNA"/>
</dbReference>
<evidence type="ECO:0000313" key="3">
    <source>
        <dbReference type="EMBL" id="TYT63615.1"/>
    </source>
</evidence>
<proteinExistence type="predicted"/>
<gene>
    <name evidence="3" type="ORF">FYC77_03280</name>
</gene>
<keyword evidence="4" id="KW-1185">Reference proteome</keyword>